<proteinExistence type="inferred from homology"/>
<evidence type="ECO:0000256" key="2">
    <source>
        <dbReference type="ARBA" id="ARBA00023015"/>
    </source>
</evidence>
<dbReference type="PANTHER" id="PTHR30126:SF84">
    <property type="entry name" value="HTH-TYPE TRANSCRIPTIONAL REGULATOR PTXR"/>
    <property type="match status" value="1"/>
</dbReference>
<accession>A0A6S7BJU1</accession>
<keyword evidence="2" id="KW-0805">Transcription regulation</keyword>
<dbReference type="InterPro" id="IPR036390">
    <property type="entry name" value="WH_DNA-bd_sf"/>
</dbReference>
<reference evidence="6 7" key="1">
    <citation type="submission" date="2020-04" db="EMBL/GenBank/DDBJ databases">
        <authorList>
            <person name="De Canck E."/>
        </authorList>
    </citation>
    <scope>NUCLEOTIDE SEQUENCE [LARGE SCALE GENOMIC DNA]</scope>
    <source>
        <strain evidence="6 7">LMG 28614</strain>
    </source>
</reference>
<evidence type="ECO:0000256" key="1">
    <source>
        <dbReference type="ARBA" id="ARBA00009437"/>
    </source>
</evidence>
<dbReference type="GO" id="GO:0003700">
    <property type="term" value="F:DNA-binding transcription factor activity"/>
    <property type="evidence" value="ECO:0007669"/>
    <property type="project" value="InterPro"/>
</dbReference>
<dbReference type="SUPFAM" id="SSF46785">
    <property type="entry name" value="Winged helix' DNA-binding domain"/>
    <property type="match status" value="1"/>
</dbReference>
<gene>
    <name evidence="6" type="ORF">LMG28614_05725</name>
</gene>
<dbReference type="Gene3D" id="1.10.10.10">
    <property type="entry name" value="Winged helix-like DNA-binding domain superfamily/Winged helix DNA-binding domain"/>
    <property type="match status" value="1"/>
</dbReference>
<dbReference type="GO" id="GO:0000976">
    <property type="term" value="F:transcription cis-regulatory region binding"/>
    <property type="evidence" value="ECO:0007669"/>
    <property type="project" value="TreeGrafter"/>
</dbReference>
<dbReference type="AlphaFoldDB" id="A0A6S7BJU1"/>
<evidence type="ECO:0000259" key="5">
    <source>
        <dbReference type="PROSITE" id="PS50931"/>
    </source>
</evidence>
<feature type="domain" description="HTH lysR-type" evidence="5">
    <location>
        <begin position="11"/>
        <end position="68"/>
    </location>
</feature>
<dbReference type="Proteomes" id="UP000494365">
    <property type="component" value="Unassembled WGS sequence"/>
</dbReference>
<dbReference type="EMBL" id="CADIKK010000034">
    <property type="protein sequence ID" value="CAB3803032.1"/>
    <property type="molecule type" value="Genomic_DNA"/>
</dbReference>
<dbReference type="InterPro" id="IPR000847">
    <property type="entry name" value="LysR_HTH_N"/>
</dbReference>
<keyword evidence="3" id="KW-0238">DNA-binding</keyword>
<dbReference type="PROSITE" id="PS50931">
    <property type="entry name" value="HTH_LYSR"/>
    <property type="match status" value="1"/>
</dbReference>
<name>A0A6S7BJU1_9BURK</name>
<dbReference type="RefSeq" id="WP_175152724.1">
    <property type="nucleotide sequence ID" value="NZ_CADIKK010000034.1"/>
</dbReference>
<comment type="similarity">
    <text evidence="1">Belongs to the LysR transcriptional regulatory family.</text>
</comment>
<dbReference type="InterPro" id="IPR036388">
    <property type="entry name" value="WH-like_DNA-bd_sf"/>
</dbReference>
<protein>
    <recommendedName>
        <fullName evidence="5">HTH lysR-type domain-containing protein</fullName>
    </recommendedName>
</protein>
<dbReference type="PANTHER" id="PTHR30126">
    <property type="entry name" value="HTH-TYPE TRANSCRIPTIONAL REGULATOR"/>
    <property type="match status" value="1"/>
</dbReference>
<keyword evidence="4" id="KW-0804">Transcription</keyword>
<dbReference type="Pfam" id="PF00126">
    <property type="entry name" value="HTH_1"/>
    <property type="match status" value="1"/>
</dbReference>
<evidence type="ECO:0000256" key="4">
    <source>
        <dbReference type="ARBA" id="ARBA00023163"/>
    </source>
</evidence>
<organism evidence="6 7">
    <name type="scientific">Paraburkholderia ultramafica</name>
    <dbReference type="NCBI Taxonomy" id="1544867"/>
    <lineage>
        <taxon>Bacteria</taxon>
        <taxon>Pseudomonadati</taxon>
        <taxon>Pseudomonadota</taxon>
        <taxon>Betaproteobacteria</taxon>
        <taxon>Burkholderiales</taxon>
        <taxon>Burkholderiaceae</taxon>
        <taxon>Paraburkholderia</taxon>
    </lineage>
</organism>
<sequence>MTFPPPGKSGIEPNHLVYFACVVRHESFTAASKETGVSKSKLSRVISNLESQMRVRLLERTTRRVTATDAGYLLYQRCQEVYSALVAAHETIEALETEAAGRSSDSIL</sequence>
<keyword evidence="7" id="KW-1185">Reference proteome</keyword>
<evidence type="ECO:0000313" key="7">
    <source>
        <dbReference type="Proteomes" id="UP000494365"/>
    </source>
</evidence>
<dbReference type="FunFam" id="1.10.10.10:FF:000001">
    <property type="entry name" value="LysR family transcriptional regulator"/>
    <property type="match status" value="1"/>
</dbReference>
<evidence type="ECO:0000313" key="6">
    <source>
        <dbReference type="EMBL" id="CAB3803032.1"/>
    </source>
</evidence>
<evidence type="ECO:0000256" key="3">
    <source>
        <dbReference type="ARBA" id="ARBA00023125"/>
    </source>
</evidence>